<dbReference type="InterPro" id="IPR058912">
    <property type="entry name" value="HTH_animal"/>
</dbReference>
<keyword evidence="2" id="KW-0812">Transmembrane</keyword>
<dbReference type="EMBL" id="JAPWTK010000052">
    <property type="protein sequence ID" value="KAJ8953932.1"/>
    <property type="molecule type" value="Genomic_DNA"/>
</dbReference>
<reference evidence="5" key="1">
    <citation type="journal article" date="2023" name="Insect Mol. Biol.">
        <title>Genome sequencing provides insights into the evolution of gene families encoding plant cell wall-degrading enzymes in longhorned beetles.</title>
        <authorList>
            <person name="Shin N.R."/>
            <person name="Okamura Y."/>
            <person name="Kirsch R."/>
            <person name="Pauchet Y."/>
        </authorList>
    </citation>
    <scope>NUCLEOTIDE SEQUENCE</scope>
    <source>
        <strain evidence="5">AMC_N1</strain>
    </source>
</reference>
<evidence type="ECO:0000259" key="3">
    <source>
        <dbReference type="PROSITE" id="PS50164"/>
    </source>
</evidence>
<feature type="domain" description="GIY-YIG" evidence="3">
    <location>
        <begin position="751"/>
        <end position="841"/>
    </location>
</feature>
<dbReference type="Pfam" id="PF26215">
    <property type="entry name" value="HTH_animal"/>
    <property type="match status" value="1"/>
</dbReference>
<dbReference type="CDD" id="cd10442">
    <property type="entry name" value="GIY-YIG_PLEs"/>
    <property type="match status" value="1"/>
</dbReference>
<dbReference type="CDD" id="cd00304">
    <property type="entry name" value="RT_like"/>
    <property type="match status" value="1"/>
</dbReference>
<accession>A0AAV8YSC3</accession>
<dbReference type="PROSITE" id="PS50878">
    <property type="entry name" value="RT_POL"/>
    <property type="match status" value="1"/>
</dbReference>
<dbReference type="PANTHER" id="PTHR21301">
    <property type="entry name" value="REVERSE TRANSCRIPTASE"/>
    <property type="match status" value="1"/>
</dbReference>
<evidence type="ECO:0000313" key="6">
    <source>
        <dbReference type="Proteomes" id="UP001162162"/>
    </source>
</evidence>
<keyword evidence="6" id="KW-1185">Reference proteome</keyword>
<dbReference type="Gene3D" id="3.40.1440.10">
    <property type="entry name" value="GIY-YIG endonuclease"/>
    <property type="match status" value="1"/>
</dbReference>
<dbReference type="PANTHER" id="PTHR21301:SF10">
    <property type="entry name" value="REVERSE TRANSCRIPTASE DOMAIN-CONTAINING PROTEIN"/>
    <property type="match status" value="1"/>
</dbReference>
<dbReference type="AlphaFoldDB" id="A0AAV8YSC3"/>
<evidence type="ECO:0008006" key="7">
    <source>
        <dbReference type="Google" id="ProtNLM"/>
    </source>
</evidence>
<dbReference type="InterPro" id="IPR035901">
    <property type="entry name" value="GIY-YIG_endonuc_sf"/>
</dbReference>
<sequence>MEQMLCAEECLASSVAASEYFSIGMYLSAAAGAATHLSLSVERVWYRSVGVAVLEYLSMVAWTWYLSRLPRWSNGFLVKLGKTLTEAYAMLKEVYRNECLSRTQAFDWFKWFKVGRETTEEDPQFGYLKPSGVGTEFPDPTNTMRYLLACVPTFPADRPAYRPDSVPSSAESPWAAGDRWRPRSAVAPPAGTSPTRPGSARRTAAGRSCFAPSRSGPRERRSGPTATPPPPPAGSCRWRTGARGPRRRRGIPAAAGGGLEAAAQHPRNQQGTETGTTERRHAAVAVARSAVAAAVFGHSLRPLAFWWPWARCQDICNEIINCIFSADKGNKVVILDKNDYFEIIDNLINSGPYKKLSKNPLPKMTTEVKKSLKECNNLITPSLRQKLQLSNPVIPKLYCLPKIHKPGKSVRPIVSAIGSPTYNLSKWLTNEFENLPIAQTSFSVKNSSEFIDNIKNIQLQEGEILVSFDVCSLFPNVPIPQTLDYLRELLELNGLDDKIIKEYIRLTIRLTYYEGTAMGNSLSSFIANLFMSKFETQVKDKFEYFPRVWFRYVDDIFAVFDTKAISLDNFVAKLNNRFPTIKFTYEVEHNEQLPFLDVLVIRNSENKLEFDVYRKETATLRYIPNDSHHPFQHKMASFNFLIHRLLNFPLSKERFEHEKQLIKNIAKSNGYSVHLIDKLIRKHKFKRTLYNSTTFRRDTDNSKFASLPYEPKFTRGLDKIFKNININLVYNSKNKLQTLLGNPKDKINNNEKSGIYEISCKDCDQKYIGQTKRSILTRFKEHMAHLKCGRTEKSCVAQHAFDNNHRIDINNLNLIRNVTNSRQLDAFESLEITKCNNSMNKDNGPIPTSPLFALINKDSYGSVNRGNKFGINSASQQASTNNKRQSIWWAGSQRRAPGCSVRFGGCKKLVPILVPTLNFGIEQVRHYIENSCPELINFQVPASQTSSYSYDSEEFVITKKFEKYAFLLFYMSCYSRCEISVNLENSATIFQAKRSAISACPGPMIIRSYRNKRSQLVTDSQAAVKVLEAVEIHSQIVKDRLDSPVQLADAKRNFFTKLTSASDNGKYSTSLIVSSVLGRFSSGIEDFYEQKNGPALGSPLSPVIANLFMVAFEEAIRGSEKKPKCWLRYVDDTFVIWPHGISSFPWTVFIEYLNTLHPT</sequence>
<feature type="transmembrane region" description="Helical" evidence="2">
    <location>
        <begin position="20"/>
        <end position="37"/>
    </location>
</feature>
<feature type="compositionally biased region" description="Polar residues" evidence="1">
    <location>
        <begin position="266"/>
        <end position="275"/>
    </location>
</feature>
<feature type="region of interest" description="Disordered" evidence="1">
    <location>
        <begin position="161"/>
        <end position="281"/>
    </location>
</feature>
<proteinExistence type="predicted"/>
<dbReference type="Pfam" id="PF00078">
    <property type="entry name" value="RVT_1"/>
    <property type="match status" value="1"/>
</dbReference>
<evidence type="ECO:0000256" key="1">
    <source>
        <dbReference type="SAM" id="MobiDB-lite"/>
    </source>
</evidence>
<keyword evidence="2" id="KW-0472">Membrane</keyword>
<dbReference type="PROSITE" id="PS50164">
    <property type="entry name" value="GIY_YIG"/>
    <property type="match status" value="1"/>
</dbReference>
<organism evidence="5 6">
    <name type="scientific">Aromia moschata</name>
    <dbReference type="NCBI Taxonomy" id="1265417"/>
    <lineage>
        <taxon>Eukaryota</taxon>
        <taxon>Metazoa</taxon>
        <taxon>Ecdysozoa</taxon>
        <taxon>Arthropoda</taxon>
        <taxon>Hexapoda</taxon>
        <taxon>Insecta</taxon>
        <taxon>Pterygota</taxon>
        <taxon>Neoptera</taxon>
        <taxon>Endopterygota</taxon>
        <taxon>Coleoptera</taxon>
        <taxon>Polyphaga</taxon>
        <taxon>Cucujiformia</taxon>
        <taxon>Chrysomeloidea</taxon>
        <taxon>Cerambycidae</taxon>
        <taxon>Cerambycinae</taxon>
        <taxon>Callichromatini</taxon>
        <taxon>Aromia</taxon>
    </lineage>
</organism>
<feature type="domain" description="Reverse transcriptase" evidence="4">
    <location>
        <begin position="381"/>
        <end position="612"/>
    </location>
</feature>
<evidence type="ECO:0000259" key="4">
    <source>
        <dbReference type="PROSITE" id="PS50878"/>
    </source>
</evidence>
<evidence type="ECO:0000256" key="2">
    <source>
        <dbReference type="SAM" id="Phobius"/>
    </source>
</evidence>
<dbReference type="InterPro" id="IPR000305">
    <property type="entry name" value="GIY-YIG_endonuc"/>
</dbReference>
<protein>
    <recommendedName>
        <fullName evidence="7">Reverse transcriptase domain-containing protein</fullName>
    </recommendedName>
</protein>
<dbReference type="Gene3D" id="1.10.10.1450">
    <property type="match status" value="1"/>
</dbReference>
<evidence type="ECO:0000313" key="5">
    <source>
        <dbReference type="EMBL" id="KAJ8953932.1"/>
    </source>
</evidence>
<name>A0AAV8YSC3_9CUCU</name>
<dbReference type="Proteomes" id="UP001162162">
    <property type="component" value="Unassembled WGS sequence"/>
</dbReference>
<comment type="caution">
    <text evidence="5">The sequence shown here is derived from an EMBL/GenBank/DDBJ whole genome shotgun (WGS) entry which is preliminary data.</text>
</comment>
<dbReference type="InterPro" id="IPR000477">
    <property type="entry name" value="RT_dom"/>
</dbReference>
<gene>
    <name evidence="5" type="ORF">NQ318_019172</name>
</gene>
<keyword evidence="2" id="KW-1133">Transmembrane helix</keyword>
<feature type="transmembrane region" description="Helical" evidence="2">
    <location>
        <begin position="44"/>
        <end position="65"/>
    </location>
</feature>